<feature type="compositionally biased region" description="Gly residues" evidence="1">
    <location>
        <begin position="91"/>
        <end position="109"/>
    </location>
</feature>
<evidence type="ECO:0000256" key="2">
    <source>
        <dbReference type="SAM" id="Phobius"/>
    </source>
</evidence>
<feature type="transmembrane region" description="Helical" evidence="2">
    <location>
        <begin position="60"/>
        <end position="80"/>
    </location>
</feature>
<evidence type="ECO:0000313" key="4">
    <source>
        <dbReference type="EMBL" id="MBT0773024.1"/>
    </source>
</evidence>
<proteinExistence type="predicted"/>
<dbReference type="InterPro" id="IPR043724">
    <property type="entry name" value="DUF5666"/>
</dbReference>
<dbReference type="EMBL" id="JAHBAY010000015">
    <property type="protein sequence ID" value="MBT0773024.1"/>
    <property type="molecule type" value="Genomic_DNA"/>
</dbReference>
<evidence type="ECO:0000313" key="5">
    <source>
        <dbReference type="Proteomes" id="UP001197247"/>
    </source>
</evidence>
<keyword evidence="2" id="KW-0472">Membrane</keyword>
<feature type="domain" description="DUF5666" evidence="3">
    <location>
        <begin position="156"/>
        <end position="220"/>
    </location>
</feature>
<dbReference type="RefSeq" id="WP_214159563.1">
    <property type="nucleotide sequence ID" value="NZ_JAHBAY010000015.1"/>
</dbReference>
<sequence length="223" mass="21068">MNSSRTADSTAPAGLDRTAVQPPVGQAPGHPGQWAAAAPVQPVDDDLDLLAESGRKVGKVTLALAAAVLVGVAFIGGVVVQKQWGSSNSGSPGGMSAMGGGSAEGMGGSGGFPGGAGVYGASGMNSGGRGRDSSSESQDSGTGSASGGSSTPVVVGTVTKVSGRTLTVKNFAGTSVTVKVPAGTTITDSSDGALDGLAKGASVSVAGTTADDGTVTATAVTVS</sequence>
<evidence type="ECO:0000256" key="1">
    <source>
        <dbReference type="SAM" id="MobiDB-lite"/>
    </source>
</evidence>
<feature type="region of interest" description="Disordered" evidence="1">
    <location>
        <begin position="85"/>
        <end position="109"/>
    </location>
</feature>
<evidence type="ECO:0000259" key="3">
    <source>
        <dbReference type="Pfam" id="PF18914"/>
    </source>
</evidence>
<keyword evidence="2" id="KW-1133">Transmembrane helix</keyword>
<keyword evidence="5" id="KW-1185">Reference proteome</keyword>
<feature type="region of interest" description="Disordered" evidence="1">
    <location>
        <begin position="122"/>
        <end position="154"/>
    </location>
</feature>
<feature type="compositionally biased region" description="Low complexity" evidence="1">
    <location>
        <begin position="135"/>
        <end position="154"/>
    </location>
</feature>
<comment type="caution">
    <text evidence="4">The sequence shown here is derived from an EMBL/GenBank/DDBJ whole genome shotgun (WGS) entry which is preliminary data.</text>
</comment>
<dbReference type="Proteomes" id="UP001197247">
    <property type="component" value="Unassembled WGS sequence"/>
</dbReference>
<feature type="region of interest" description="Disordered" evidence="1">
    <location>
        <begin position="1"/>
        <end position="36"/>
    </location>
</feature>
<protein>
    <recommendedName>
        <fullName evidence="3">DUF5666 domain-containing protein</fullName>
    </recommendedName>
</protein>
<keyword evidence="2" id="KW-0812">Transmembrane</keyword>
<accession>A0ABS5TQU7</accession>
<organism evidence="4 5">
    <name type="scientific">Kineosporia corallincola</name>
    <dbReference type="NCBI Taxonomy" id="2835133"/>
    <lineage>
        <taxon>Bacteria</taxon>
        <taxon>Bacillati</taxon>
        <taxon>Actinomycetota</taxon>
        <taxon>Actinomycetes</taxon>
        <taxon>Kineosporiales</taxon>
        <taxon>Kineosporiaceae</taxon>
        <taxon>Kineosporia</taxon>
    </lineage>
</organism>
<reference evidence="4 5" key="1">
    <citation type="submission" date="2021-05" db="EMBL/GenBank/DDBJ databases">
        <title>Kineosporia and Streptomyces sp. nov. two new marine actinobacteria isolated from Coral.</title>
        <authorList>
            <person name="Buangrab K."/>
            <person name="Sutthacheep M."/>
            <person name="Yeemin T."/>
            <person name="Harunari E."/>
            <person name="Igarashi Y."/>
            <person name="Kanchanasin P."/>
            <person name="Tanasupawat S."/>
            <person name="Phongsopitanun W."/>
        </authorList>
    </citation>
    <scope>NUCLEOTIDE SEQUENCE [LARGE SCALE GENOMIC DNA]</scope>
    <source>
        <strain evidence="4 5">J2-2</strain>
    </source>
</reference>
<gene>
    <name evidence="4" type="ORF">KIH74_29040</name>
</gene>
<name>A0ABS5TQU7_9ACTN</name>
<dbReference type="Pfam" id="PF18914">
    <property type="entry name" value="DUF5666"/>
    <property type="match status" value="1"/>
</dbReference>